<protein>
    <submittedName>
        <fullName evidence="5">Uncharacterized protein</fullName>
    </submittedName>
</protein>
<dbReference type="PANTHER" id="PTHR24171:SF8">
    <property type="entry name" value="BRCA1-ASSOCIATED RING DOMAIN PROTEIN 1"/>
    <property type="match status" value="1"/>
</dbReference>
<dbReference type="GO" id="GO:0085020">
    <property type="term" value="P:protein K6-linked ubiquitination"/>
    <property type="evidence" value="ECO:0007669"/>
    <property type="project" value="TreeGrafter"/>
</dbReference>
<feature type="region of interest" description="Disordered" evidence="4">
    <location>
        <begin position="60"/>
        <end position="109"/>
    </location>
</feature>
<dbReference type="EMBL" id="MTYH01000074">
    <property type="protein sequence ID" value="PNP39906.1"/>
    <property type="molecule type" value="Genomic_DNA"/>
</dbReference>
<feature type="compositionally biased region" description="Acidic residues" evidence="4">
    <location>
        <begin position="70"/>
        <end position="83"/>
    </location>
</feature>
<dbReference type="PROSITE" id="PS50088">
    <property type="entry name" value="ANK_REPEAT"/>
    <property type="match status" value="4"/>
</dbReference>
<gene>
    <name evidence="5" type="ORF">TGAMA5MH_08172</name>
</gene>
<feature type="compositionally biased region" description="Acidic residues" evidence="4">
    <location>
        <begin position="1"/>
        <end position="11"/>
    </location>
</feature>
<dbReference type="InterPro" id="IPR002110">
    <property type="entry name" value="Ankyrin_rpt"/>
</dbReference>
<feature type="compositionally biased region" description="Acidic residues" evidence="4">
    <location>
        <begin position="92"/>
        <end position="101"/>
    </location>
</feature>
<evidence type="ECO:0000256" key="1">
    <source>
        <dbReference type="ARBA" id="ARBA00022737"/>
    </source>
</evidence>
<accession>A0A2K0T322</accession>
<dbReference type="InterPro" id="IPR036770">
    <property type="entry name" value="Ankyrin_rpt-contain_sf"/>
</dbReference>
<keyword evidence="1" id="KW-0677">Repeat</keyword>
<feature type="repeat" description="ANK" evidence="3">
    <location>
        <begin position="288"/>
        <end position="320"/>
    </location>
</feature>
<dbReference type="SMART" id="SM00248">
    <property type="entry name" value="ANK"/>
    <property type="match status" value="5"/>
</dbReference>
<evidence type="ECO:0000313" key="5">
    <source>
        <dbReference type="EMBL" id="PNP39906.1"/>
    </source>
</evidence>
<dbReference type="Proteomes" id="UP000236546">
    <property type="component" value="Unassembled WGS sequence"/>
</dbReference>
<feature type="repeat" description="ANK" evidence="3">
    <location>
        <begin position="222"/>
        <end position="254"/>
    </location>
</feature>
<name>A0A2K0T322_9HYPO</name>
<dbReference type="GO" id="GO:0004842">
    <property type="term" value="F:ubiquitin-protein transferase activity"/>
    <property type="evidence" value="ECO:0007669"/>
    <property type="project" value="TreeGrafter"/>
</dbReference>
<dbReference type="Pfam" id="PF13637">
    <property type="entry name" value="Ank_4"/>
    <property type="match status" value="1"/>
</dbReference>
<dbReference type="PROSITE" id="PS50297">
    <property type="entry name" value="ANK_REP_REGION"/>
    <property type="match status" value="4"/>
</dbReference>
<evidence type="ECO:0000256" key="2">
    <source>
        <dbReference type="ARBA" id="ARBA00023043"/>
    </source>
</evidence>
<dbReference type="OrthoDB" id="4884755at2759"/>
<feature type="repeat" description="ANK" evidence="3">
    <location>
        <begin position="255"/>
        <end position="287"/>
    </location>
</feature>
<proteinExistence type="predicted"/>
<feature type="region of interest" description="Disordered" evidence="4">
    <location>
        <begin position="1"/>
        <end position="42"/>
    </location>
</feature>
<dbReference type="Gene3D" id="1.25.40.20">
    <property type="entry name" value="Ankyrin repeat-containing domain"/>
    <property type="match status" value="1"/>
</dbReference>
<dbReference type="AlphaFoldDB" id="A0A2K0T322"/>
<dbReference type="SUPFAM" id="SSF48403">
    <property type="entry name" value="Ankyrin repeat"/>
    <property type="match status" value="1"/>
</dbReference>
<dbReference type="PRINTS" id="PR01415">
    <property type="entry name" value="ANKYRIN"/>
</dbReference>
<dbReference type="PANTHER" id="PTHR24171">
    <property type="entry name" value="ANKYRIN REPEAT DOMAIN-CONTAINING PROTEIN 39-RELATED"/>
    <property type="match status" value="1"/>
</dbReference>
<organism evidence="5 6">
    <name type="scientific">Trichoderma gamsii</name>
    <dbReference type="NCBI Taxonomy" id="398673"/>
    <lineage>
        <taxon>Eukaryota</taxon>
        <taxon>Fungi</taxon>
        <taxon>Dikarya</taxon>
        <taxon>Ascomycota</taxon>
        <taxon>Pezizomycotina</taxon>
        <taxon>Sordariomycetes</taxon>
        <taxon>Hypocreomycetidae</taxon>
        <taxon>Hypocreales</taxon>
        <taxon>Hypocreaceae</taxon>
        <taxon>Trichoderma</taxon>
    </lineage>
</organism>
<evidence type="ECO:0000256" key="3">
    <source>
        <dbReference type="PROSITE-ProRule" id="PRU00023"/>
    </source>
</evidence>
<feature type="repeat" description="ANK" evidence="3">
    <location>
        <begin position="189"/>
        <end position="221"/>
    </location>
</feature>
<dbReference type="Pfam" id="PF12796">
    <property type="entry name" value="Ank_2"/>
    <property type="match status" value="1"/>
</dbReference>
<sequence>MSDGFDTEDNQSEISEHCSSNSVSDSVLDDNAETSVDLREMEATSMRGWCSYKYEKRGEEIYGDRSISQSEDDEDDAEDDEDDRGDRGDRDDDRDDDEDSESNLYTNNIDLEHTIDEVSNIGSISHGAVDEIAESQDGMASESELTSMPLKIQRSYLRTACFLAIEQSNYEVIKLLLDYGISPDLKNLHGQTLLHRATARSNFKIVELLLDRNATVDLRDENGRTALMANADMKRKRVLKLLIKHGADLNLTHCEGCHELYEAAVYGATEVVRFLLENGADPSVTNHFGWTPLHGAAANGHLACVQLLLDKGAKPSPISDTGKTPKDFVHLGQRHYDHILSGKEHYKAQILKTKELSEDVQRERRDEIMDLLVSRGALTADELYEQIGAHEFKYGEGGMHTHPGWGGKREEDSAW</sequence>
<evidence type="ECO:0000256" key="4">
    <source>
        <dbReference type="SAM" id="MobiDB-lite"/>
    </source>
</evidence>
<evidence type="ECO:0000313" key="6">
    <source>
        <dbReference type="Proteomes" id="UP000236546"/>
    </source>
</evidence>
<reference evidence="5 6" key="1">
    <citation type="submission" date="2017-02" db="EMBL/GenBank/DDBJ databases">
        <title>Genomes of Trichoderma spp. with biocontrol activity.</title>
        <authorList>
            <person name="Gardiner D."/>
            <person name="Kazan K."/>
            <person name="Vos C."/>
            <person name="Harvey P."/>
        </authorList>
    </citation>
    <scope>NUCLEOTIDE SEQUENCE [LARGE SCALE GENOMIC DNA]</scope>
    <source>
        <strain evidence="5 6">A5MH</strain>
    </source>
</reference>
<comment type="caution">
    <text evidence="5">The sequence shown here is derived from an EMBL/GenBank/DDBJ whole genome shotgun (WGS) entry which is preliminary data.</text>
</comment>
<keyword evidence="2 3" id="KW-0040">ANK repeat</keyword>